<accession>A0A2P7U0Z1</accession>
<dbReference type="AlphaFoldDB" id="A0A2P7U0Z1"/>
<organism evidence="1 2">
    <name type="scientific">Neisseria iguanae</name>
    <dbReference type="NCBI Taxonomy" id="90242"/>
    <lineage>
        <taxon>Bacteria</taxon>
        <taxon>Pseudomonadati</taxon>
        <taxon>Pseudomonadota</taxon>
        <taxon>Betaproteobacteria</taxon>
        <taxon>Neisseriales</taxon>
        <taxon>Neisseriaceae</taxon>
        <taxon>Neisseria</taxon>
    </lineage>
</organism>
<name>A0A2P7U0Z1_9NEIS</name>
<gene>
    <name evidence="1" type="ORF">C7N83_04920</name>
</gene>
<protein>
    <submittedName>
        <fullName evidence="1">Uncharacterized protein</fullName>
    </submittedName>
</protein>
<comment type="caution">
    <text evidence="1">The sequence shown here is derived from an EMBL/GenBank/DDBJ whole genome shotgun (WGS) entry which is preliminary data.</text>
</comment>
<evidence type="ECO:0000313" key="1">
    <source>
        <dbReference type="EMBL" id="PSJ80629.1"/>
    </source>
</evidence>
<keyword evidence="2" id="KW-1185">Reference proteome</keyword>
<evidence type="ECO:0000313" key="2">
    <source>
        <dbReference type="Proteomes" id="UP000241868"/>
    </source>
</evidence>
<dbReference type="Proteomes" id="UP000241868">
    <property type="component" value="Unassembled WGS sequence"/>
</dbReference>
<reference evidence="1 2" key="1">
    <citation type="submission" date="2018-03" db="EMBL/GenBank/DDBJ databases">
        <title>Neisseria weixii sp. nov., isolated from the intestinal contents of Tibetan Plateau pika (Ochotona curzoniae) in Yushu, Qinghai Province, China.</title>
        <authorList>
            <person name="Gui Z."/>
        </authorList>
    </citation>
    <scope>NUCLEOTIDE SEQUENCE [LARGE SCALE GENOMIC DNA]</scope>
    <source>
        <strain evidence="1 2">ATCC 51483</strain>
    </source>
</reference>
<dbReference type="EMBL" id="PXYY01000021">
    <property type="protein sequence ID" value="PSJ80629.1"/>
    <property type="molecule type" value="Genomic_DNA"/>
</dbReference>
<proteinExistence type="predicted"/>
<sequence length="60" mass="7186">MTDIKYCLGADAEDIPDKHGNIYEPIRNKYNRTIIGHEKIKSYSECMREEKGYIYREISW</sequence>